<dbReference type="SUPFAM" id="SSF81296">
    <property type="entry name" value="E set domains"/>
    <property type="match status" value="1"/>
</dbReference>
<reference evidence="3" key="1">
    <citation type="submission" date="2015-02" db="EMBL/GenBank/DDBJ databases">
        <authorList>
            <person name="Chooi Y.-H."/>
        </authorList>
    </citation>
    <scope>NUCLEOTIDE SEQUENCE [LARGE SCALE GENOMIC DNA]</scope>
    <source>
        <strain evidence="3">strain Y</strain>
    </source>
</reference>
<dbReference type="InterPro" id="IPR014880">
    <property type="entry name" value="SoxZ_dom"/>
</dbReference>
<keyword evidence="3" id="KW-1185">Reference proteome</keyword>
<proteinExistence type="predicted"/>
<evidence type="ECO:0000313" key="3">
    <source>
        <dbReference type="Proteomes" id="UP000033187"/>
    </source>
</evidence>
<dbReference type="InterPro" id="IPR013783">
    <property type="entry name" value="Ig-like_fold"/>
</dbReference>
<name>A0A0D6JJV2_9HYPH</name>
<dbReference type="InterPro" id="IPR030995">
    <property type="entry name" value="SoxZ"/>
</dbReference>
<dbReference type="AlphaFoldDB" id="A0A0D6JJV2"/>
<dbReference type="Pfam" id="PF08770">
    <property type="entry name" value="SoxZ"/>
    <property type="match status" value="1"/>
</dbReference>
<dbReference type="Gene3D" id="2.60.40.10">
    <property type="entry name" value="Immunoglobulins"/>
    <property type="match status" value="1"/>
</dbReference>
<dbReference type="RefSeq" id="WP_046479363.1">
    <property type="nucleotide sequence ID" value="NZ_LN829118.1"/>
</dbReference>
<gene>
    <name evidence="2" type="ORF">YBN1229_v1_3686</name>
</gene>
<evidence type="ECO:0000259" key="1">
    <source>
        <dbReference type="Pfam" id="PF08770"/>
    </source>
</evidence>
<sequence length="110" mass="12209">MATAKPRVKLPDKATKGEVITIKTLVSHPMESGQRKDRKTGEKIPRMIINKFTATFNGQQVFGANIEPAVSANPYLEFTMKVEESGKFEFVWVDDAGTTYKTEKGIEVTG</sequence>
<dbReference type="KEGG" id="fiy:BN1229_v1_3686"/>
<dbReference type="EMBL" id="LN829119">
    <property type="protein sequence ID" value="CPR22253.1"/>
    <property type="molecule type" value="Genomic_DNA"/>
</dbReference>
<accession>A0A0D6JJV2</accession>
<dbReference type="KEGG" id="fil:BN1229_v1_3692"/>
<evidence type="ECO:0000313" key="2">
    <source>
        <dbReference type="EMBL" id="CPR22253.1"/>
    </source>
</evidence>
<protein>
    <submittedName>
        <fullName evidence="2">Chain E, The Soxyz Complex</fullName>
    </submittedName>
</protein>
<feature type="domain" description="Sulphur oxidation protein SoxZ" evidence="1">
    <location>
        <begin position="9"/>
        <end position="103"/>
    </location>
</feature>
<dbReference type="NCBIfam" id="TIGR04490">
    <property type="entry name" value="SoxZ_true"/>
    <property type="match status" value="1"/>
</dbReference>
<dbReference type="OrthoDB" id="9795530at2"/>
<dbReference type="Proteomes" id="UP000033187">
    <property type="component" value="Chromosome 1"/>
</dbReference>
<dbReference type="InterPro" id="IPR014756">
    <property type="entry name" value="Ig_E-set"/>
</dbReference>
<organism evidence="2 3">
    <name type="scientific">Candidatus Filomicrobium marinum</name>
    <dbReference type="NCBI Taxonomy" id="1608628"/>
    <lineage>
        <taxon>Bacteria</taxon>
        <taxon>Pseudomonadati</taxon>
        <taxon>Pseudomonadota</taxon>
        <taxon>Alphaproteobacteria</taxon>
        <taxon>Hyphomicrobiales</taxon>
        <taxon>Hyphomicrobiaceae</taxon>
        <taxon>Filomicrobium</taxon>
    </lineage>
</organism>